<dbReference type="InterPro" id="IPR002850">
    <property type="entry name" value="PIN_toxin-like"/>
</dbReference>
<dbReference type="EMBL" id="JAGQDG010000005">
    <property type="protein sequence ID" value="MBQ0936504.1"/>
    <property type="molecule type" value="Genomic_DNA"/>
</dbReference>
<proteinExistence type="predicted"/>
<dbReference type="PANTHER" id="PTHR34610:SF3">
    <property type="entry name" value="SSL7007 PROTEIN"/>
    <property type="match status" value="1"/>
</dbReference>
<organism evidence="2 3">
    <name type="scientific">Ideonella paludis</name>
    <dbReference type="NCBI Taxonomy" id="1233411"/>
    <lineage>
        <taxon>Bacteria</taxon>
        <taxon>Pseudomonadati</taxon>
        <taxon>Pseudomonadota</taxon>
        <taxon>Betaproteobacteria</taxon>
        <taxon>Burkholderiales</taxon>
        <taxon>Sphaerotilaceae</taxon>
        <taxon>Ideonella</taxon>
    </lineage>
</organism>
<reference evidence="2 3" key="1">
    <citation type="submission" date="2021-04" db="EMBL/GenBank/DDBJ databases">
        <title>The genome sequence of type strain Ideonella paludis KCTC 32238.</title>
        <authorList>
            <person name="Liu Y."/>
        </authorList>
    </citation>
    <scope>NUCLEOTIDE SEQUENCE [LARGE SCALE GENOMIC DNA]</scope>
    <source>
        <strain evidence="2 3">KCTC 32238</strain>
    </source>
</reference>
<evidence type="ECO:0000313" key="2">
    <source>
        <dbReference type="EMBL" id="MBQ0936504.1"/>
    </source>
</evidence>
<dbReference type="Gene3D" id="3.40.50.1010">
    <property type="entry name" value="5'-nuclease"/>
    <property type="match status" value="1"/>
</dbReference>
<name>A0ABS5DZD3_9BURK</name>
<dbReference type="Proteomes" id="UP000672097">
    <property type="component" value="Unassembled WGS sequence"/>
</dbReference>
<feature type="domain" description="PIN" evidence="1">
    <location>
        <begin position="3"/>
        <end position="117"/>
    </location>
</feature>
<dbReference type="InterPro" id="IPR029060">
    <property type="entry name" value="PIN-like_dom_sf"/>
</dbReference>
<dbReference type="PANTHER" id="PTHR34610">
    <property type="entry name" value="SSL7007 PROTEIN"/>
    <property type="match status" value="1"/>
</dbReference>
<dbReference type="InterPro" id="IPR002716">
    <property type="entry name" value="PIN_dom"/>
</dbReference>
<protein>
    <submittedName>
        <fullName evidence="2">Toxin-antitoxin system toxin component, PIN family</fullName>
    </submittedName>
</protein>
<keyword evidence="3" id="KW-1185">Reference proteome</keyword>
<comment type="caution">
    <text evidence="2">The sequence shown here is derived from an EMBL/GenBank/DDBJ whole genome shotgun (WGS) entry which is preliminary data.</text>
</comment>
<gene>
    <name evidence="2" type="ORF">KAK11_14290</name>
</gene>
<sequence length="150" mass="16715">MPRIVLDTNVILDGWVFSNPAWAPIGEALAAQQLQWVVCASMLDELRFVLARPQPVRFEAARQAVLLDTERWQQARVVPAPSSEDLPRLRCSDPSDQQFIDLALAQQARWLISRDKALLKLARRAAAHGVTITTPEHWPGLTAHVHAADA</sequence>
<evidence type="ECO:0000313" key="3">
    <source>
        <dbReference type="Proteomes" id="UP000672097"/>
    </source>
</evidence>
<evidence type="ECO:0000259" key="1">
    <source>
        <dbReference type="Pfam" id="PF13470"/>
    </source>
</evidence>
<dbReference type="Pfam" id="PF13470">
    <property type="entry name" value="PIN_3"/>
    <property type="match status" value="1"/>
</dbReference>
<dbReference type="NCBIfam" id="TIGR00305">
    <property type="entry name" value="putative toxin-antitoxin system toxin component, PIN family"/>
    <property type="match status" value="1"/>
</dbReference>
<dbReference type="SUPFAM" id="SSF88723">
    <property type="entry name" value="PIN domain-like"/>
    <property type="match status" value="1"/>
</dbReference>
<accession>A0ABS5DZD3</accession>